<dbReference type="Gene3D" id="3.40.225.10">
    <property type="entry name" value="Class II aldolase/adducin N-terminal domain"/>
    <property type="match status" value="1"/>
</dbReference>
<accession>D5U102</accession>
<dbReference type="KEGG" id="tag:Tagg_0528"/>
<reference key="3">
    <citation type="submission" date="2010-02" db="EMBL/GenBank/DDBJ databases">
        <title>Complete genome sequence of Thermosphaera aggregans type strain (M11TL).</title>
        <authorList>
            <consortium name="US DOE Joint Genome Institute (JGI-PGF)"/>
            <person name="Spring S."/>
            <person name="Lapidus A."/>
            <person name="Munk C."/>
            <person name="Schroeder M."/>
            <person name="Glavina Del Rio T."/>
            <person name="Tice H."/>
            <person name="Copeland A."/>
            <person name="Cheng J.-F."/>
            <person name="Lucas S."/>
            <person name="Chen F."/>
            <person name="Nolan M."/>
            <person name="Bruce D."/>
            <person name="Goodwin L."/>
            <person name="Pitluck S."/>
            <person name="Ivanova N."/>
            <person name="Mavromatis K."/>
            <person name="Ovchinnikova G."/>
            <person name="Pati A."/>
            <person name="Chen A."/>
            <person name="Palaniappan K."/>
            <person name="Land M."/>
            <person name="Hauser L."/>
            <person name="Chang Y.-J."/>
            <person name="Jeffries C.C."/>
            <person name="Brettin T."/>
            <person name="Detter J.C."/>
            <person name="Tapia R."/>
            <person name="Han C."/>
            <person name="Chain P."/>
            <person name="Heimerl T."/>
            <person name="Weik F."/>
            <person name="Goker M."/>
            <person name="Rachel R."/>
            <person name="Bristow J."/>
            <person name="Eisen J.A."/>
            <person name="Markowitz V."/>
            <person name="Hugenholtz P."/>
            <person name="Kyrpides N.C."/>
            <person name="Klenk H.-P."/>
        </authorList>
    </citation>
    <scope>NUCLEOTIDE SEQUENCE</scope>
    <source>
        <strain>DSM 11486</strain>
    </source>
</reference>
<feature type="domain" description="Class II aldolase/adducin N-terminal" evidence="3">
    <location>
        <begin position="3"/>
        <end position="179"/>
    </location>
</feature>
<proteinExistence type="predicted"/>
<dbReference type="GO" id="GO:0005829">
    <property type="term" value="C:cytosol"/>
    <property type="evidence" value="ECO:0007669"/>
    <property type="project" value="TreeGrafter"/>
</dbReference>
<keyword evidence="1" id="KW-0479">Metal-binding</keyword>
<dbReference type="HOGENOM" id="CLU_006033_3_0_2"/>
<keyword evidence="5" id="KW-1185">Reference proteome</keyword>
<dbReference type="UniPathway" id="UPA00071"/>
<dbReference type="GO" id="GO:0046872">
    <property type="term" value="F:metal ion binding"/>
    <property type="evidence" value="ECO:0007669"/>
    <property type="project" value="UniProtKB-KW"/>
</dbReference>
<evidence type="ECO:0000259" key="3">
    <source>
        <dbReference type="SMART" id="SM01007"/>
    </source>
</evidence>
<reference evidence="4 5" key="1">
    <citation type="journal article" date="2010" name="Stand. Genomic Sci.">
        <title>Complete genome sequence of Thermosphaera aggregans type strain (M11TL).</title>
        <authorList>
            <person name="Spring S."/>
            <person name="Rachel R."/>
            <person name="Lapidus A."/>
            <person name="Davenport K."/>
            <person name="Tice H."/>
            <person name="Copeland A."/>
            <person name="Cheng J.F."/>
            <person name="Lucas S."/>
            <person name="Chen F."/>
            <person name="Nolan M."/>
            <person name="Bruce D."/>
            <person name="Goodwin L."/>
            <person name="Pitluck S."/>
            <person name="Ivanova N."/>
            <person name="Mavromatis K."/>
            <person name="Ovchinnikova G."/>
            <person name="Pati A."/>
            <person name="Chen A."/>
            <person name="Palaniappan K."/>
            <person name="Land M."/>
            <person name="Hauser L."/>
            <person name="Chang Y.J."/>
            <person name="Jeffries C.C."/>
            <person name="Brettin T."/>
            <person name="Detter J.C."/>
            <person name="Tapia R."/>
            <person name="Han C."/>
            <person name="Heimerl T."/>
            <person name="Weikl F."/>
            <person name="Brambilla E."/>
            <person name="Goker M."/>
            <person name="Bristow J."/>
            <person name="Eisen J.A."/>
            <person name="Markowitz V."/>
            <person name="Hugenholtz P."/>
            <person name="Kyrpides N.C."/>
            <person name="Klenk H.P."/>
        </authorList>
    </citation>
    <scope>NUCLEOTIDE SEQUENCE [LARGE SCALE GENOMIC DNA]</scope>
    <source>
        <strain evidence="5">DSM 11486 / M11TL</strain>
    </source>
</reference>
<sequence length="210" mass="23260">MKRKIVEVMRYLDDKGLNHGRSGNISVKIGTDRLLITPSGVVKSEMTPEDILLVSLDGEVLEGFRNPSVEMPMHLAIYREYPYIGAIIHAHALYTSVLAVAREPLPPVIEETVLYTGGEVRVADYAPFGSKELAENVVKALKDRSAAILANHGVVACGRNLEEAVEVLTVVERTAQVYILARILGKWTSIPEESISFYQTLFQKRVGIKK</sequence>
<dbReference type="GO" id="GO:0019323">
    <property type="term" value="P:pentose catabolic process"/>
    <property type="evidence" value="ECO:0007669"/>
    <property type="project" value="TreeGrafter"/>
</dbReference>
<dbReference type="GO" id="GO:0016832">
    <property type="term" value="F:aldehyde-lyase activity"/>
    <property type="evidence" value="ECO:0007669"/>
    <property type="project" value="TreeGrafter"/>
</dbReference>
<dbReference type="STRING" id="633148.Tagg_0528"/>
<dbReference type="AlphaFoldDB" id="D5U102"/>
<dbReference type="EMBL" id="CP001939">
    <property type="protein sequence ID" value="ADG90802.1"/>
    <property type="molecule type" value="Genomic_DNA"/>
</dbReference>
<name>D5U102_THEAM</name>
<dbReference type="PANTHER" id="PTHR22789">
    <property type="entry name" value="FUCULOSE PHOSPHATE ALDOLASE"/>
    <property type="match status" value="1"/>
</dbReference>
<evidence type="ECO:0000256" key="2">
    <source>
        <dbReference type="ARBA" id="ARBA00023239"/>
    </source>
</evidence>
<evidence type="ECO:0000256" key="1">
    <source>
        <dbReference type="ARBA" id="ARBA00022723"/>
    </source>
</evidence>
<evidence type="ECO:0000313" key="4">
    <source>
        <dbReference type="EMBL" id="ADG90802.1"/>
    </source>
</evidence>
<gene>
    <name evidence="4" type="ordered locus">Tagg_0528</name>
</gene>
<dbReference type="SUPFAM" id="SSF53639">
    <property type="entry name" value="AraD/HMP-PK domain-like"/>
    <property type="match status" value="1"/>
</dbReference>
<dbReference type="InterPro" id="IPR050197">
    <property type="entry name" value="Aldolase_class_II_sugar_metab"/>
</dbReference>
<dbReference type="eggNOG" id="arCOG04226">
    <property type="taxonomic scope" value="Archaea"/>
</dbReference>
<dbReference type="InterPro" id="IPR036409">
    <property type="entry name" value="Aldolase_II/adducin_N_sf"/>
</dbReference>
<keyword evidence="2" id="KW-0456">Lyase</keyword>
<dbReference type="SMART" id="SM01007">
    <property type="entry name" value="Aldolase_II"/>
    <property type="match status" value="1"/>
</dbReference>
<organism evidence="4 5">
    <name type="scientific">Thermosphaera aggregans (strain DSM 11486 / M11TL)</name>
    <dbReference type="NCBI Taxonomy" id="633148"/>
    <lineage>
        <taxon>Archaea</taxon>
        <taxon>Thermoproteota</taxon>
        <taxon>Thermoprotei</taxon>
        <taxon>Desulfurococcales</taxon>
        <taxon>Desulfurococcaceae</taxon>
        <taxon>Thermosphaera</taxon>
    </lineage>
</organism>
<dbReference type="PANTHER" id="PTHR22789:SF0">
    <property type="entry name" value="3-OXO-TETRONATE 4-PHOSPHATE DECARBOXYLASE-RELATED"/>
    <property type="match status" value="1"/>
</dbReference>
<reference evidence="5" key="2">
    <citation type="journal article" date="2010" name="Stand. Genomic Sci.">
        <title>Complete genome sequence of Thermosphaera aggregans type strain (M11TLT).</title>
        <authorList>
            <person name="Spring S."/>
            <person name="Rachel R."/>
            <person name="Lapidus A."/>
            <person name="Davenport K."/>
            <person name="Tice H."/>
            <person name="Copeland A."/>
            <person name="Cheng J.-F."/>
            <person name="Lucas S."/>
            <person name="Chen F."/>
            <person name="Nolan M."/>
            <person name="Bruce D."/>
            <person name="Goodwin L."/>
            <person name="Pitluck S."/>
            <person name="Ivanova N."/>
            <person name="Mavromatis K."/>
            <person name="Ovchinnikova G."/>
            <person name="Pati A."/>
            <person name="Chen A."/>
            <person name="Palaniappan K."/>
            <person name="Land M."/>
            <person name="Hauser L."/>
            <person name="Chang Y.-J."/>
            <person name="Jeffries C.C."/>
            <person name="Brettin T."/>
            <person name="Detter J.C."/>
            <person name="Tapia R."/>
            <person name="Han C."/>
            <person name="Heimerl T."/>
            <person name="Weikl F."/>
            <person name="Brambilla E."/>
            <person name="Goker M."/>
            <person name="Bristow J."/>
            <person name="Eisen J.A."/>
            <person name="Markowitz V."/>
            <person name="Hugenholtz P."/>
            <person name="Kyrpides N.C."/>
            <person name="Klenk H.-P."/>
        </authorList>
    </citation>
    <scope>NUCLEOTIDE SEQUENCE [LARGE SCALE GENOMIC DNA]</scope>
    <source>
        <strain evidence="5">DSM 11486 / M11TL</strain>
    </source>
</reference>
<protein>
    <submittedName>
        <fullName evidence="4">Class II aldolase/adducin family protein</fullName>
    </submittedName>
</protein>
<dbReference type="Proteomes" id="UP000002376">
    <property type="component" value="Chromosome"/>
</dbReference>
<dbReference type="Pfam" id="PF00596">
    <property type="entry name" value="Aldolase_II"/>
    <property type="match status" value="1"/>
</dbReference>
<dbReference type="InterPro" id="IPR001303">
    <property type="entry name" value="Aldolase_II/adducin_N"/>
</dbReference>
<evidence type="ECO:0000313" key="5">
    <source>
        <dbReference type="Proteomes" id="UP000002376"/>
    </source>
</evidence>